<dbReference type="InterPro" id="IPR029787">
    <property type="entry name" value="Nucleotide_cyclase"/>
</dbReference>
<dbReference type="CDD" id="cd01949">
    <property type="entry name" value="GGDEF"/>
    <property type="match status" value="1"/>
</dbReference>
<evidence type="ECO:0000313" key="7">
    <source>
        <dbReference type="Proteomes" id="UP000184204"/>
    </source>
</evidence>
<reference evidence="7" key="4">
    <citation type="submission" date="2016-11" db="EMBL/GenBank/DDBJ databases">
        <authorList>
            <person name="Jaros S."/>
            <person name="Januszkiewicz K."/>
            <person name="Wedrychowicz H."/>
        </authorList>
    </citation>
    <scope>NUCLEOTIDE SEQUENCE [LARGE SCALE GENOMIC DNA]</scope>
    <source>
        <strain evidence="7">DSM 1682</strain>
    </source>
</reference>
<proteinExistence type="predicted"/>
<dbReference type="EMBL" id="CP014223">
    <property type="protein sequence ID" value="AMJ42279.1"/>
    <property type="molecule type" value="Genomic_DNA"/>
</dbReference>
<dbReference type="PANTHER" id="PTHR33121">
    <property type="entry name" value="CYCLIC DI-GMP PHOSPHODIESTERASE PDEF"/>
    <property type="match status" value="1"/>
</dbReference>
<evidence type="ECO:0000256" key="1">
    <source>
        <dbReference type="SAM" id="Phobius"/>
    </source>
</evidence>
<dbReference type="PROSITE" id="PS50883">
    <property type="entry name" value="EAL"/>
    <property type="match status" value="1"/>
</dbReference>
<dbReference type="Proteomes" id="UP000184204">
    <property type="component" value="Unassembled WGS sequence"/>
</dbReference>
<dbReference type="InterPro" id="IPR035919">
    <property type="entry name" value="EAL_sf"/>
</dbReference>
<dbReference type="Gene3D" id="3.30.70.270">
    <property type="match status" value="2"/>
</dbReference>
<dbReference type="EMBL" id="FQUA01000003">
    <property type="protein sequence ID" value="SHE55439.1"/>
    <property type="molecule type" value="Genomic_DNA"/>
</dbReference>
<dbReference type="RefSeq" id="WP_066052853.1">
    <property type="nucleotide sequence ID" value="NZ_CP014223.1"/>
</dbReference>
<dbReference type="PROSITE" id="PS50887">
    <property type="entry name" value="GGDEF"/>
    <property type="match status" value="2"/>
</dbReference>
<dbReference type="Proteomes" id="UP000068026">
    <property type="component" value="Chromosome"/>
</dbReference>
<evidence type="ECO:0000313" key="5">
    <source>
        <dbReference type="EMBL" id="SHE55439.1"/>
    </source>
</evidence>
<evidence type="ECO:0000313" key="6">
    <source>
        <dbReference type="Proteomes" id="UP000068026"/>
    </source>
</evidence>
<dbReference type="InterPro" id="IPR000160">
    <property type="entry name" value="GGDEF_dom"/>
</dbReference>
<dbReference type="NCBIfam" id="TIGR00254">
    <property type="entry name" value="GGDEF"/>
    <property type="match status" value="2"/>
</dbReference>
<gene>
    <name evidence="4" type="primary">cph2_3</name>
    <name evidence="4" type="ORF">CPRO_27330</name>
    <name evidence="5" type="ORF">SAMN02745151_01098</name>
</gene>
<dbReference type="OrthoDB" id="9805474at2"/>
<feature type="transmembrane region" description="Helical" evidence="1">
    <location>
        <begin position="7"/>
        <end position="28"/>
    </location>
</feature>
<name>A0A0X8VE17_ANAPI</name>
<dbReference type="InterPro" id="IPR043128">
    <property type="entry name" value="Rev_trsase/Diguanyl_cyclase"/>
</dbReference>
<feature type="transmembrane region" description="Helical" evidence="1">
    <location>
        <begin position="48"/>
        <end position="67"/>
    </location>
</feature>
<evidence type="ECO:0000259" key="3">
    <source>
        <dbReference type="PROSITE" id="PS50887"/>
    </source>
</evidence>
<dbReference type="Pfam" id="PF00563">
    <property type="entry name" value="EAL"/>
    <property type="match status" value="1"/>
</dbReference>
<feature type="domain" description="EAL" evidence="2">
    <location>
        <begin position="421"/>
        <end position="675"/>
    </location>
</feature>
<keyword evidence="1" id="KW-1133">Transmembrane helix</keyword>
<dbReference type="Gene3D" id="3.20.20.450">
    <property type="entry name" value="EAL domain"/>
    <property type="match status" value="1"/>
</dbReference>
<evidence type="ECO:0000313" key="4">
    <source>
        <dbReference type="EMBL" id="AMJ42279.1"/>
    </source>
</evidence>
<dbReference type="GO" id="GO:0071111">
    <property type="term" value="F:cyclic-guanylate-specific phosphodiesterase activity"/>
    <property type="evidence" value="ECO:0007669"/>
    <property type="project" value="InterPro"/>
</dbReference>
<dbReference type="CDD" id="cd01948">
    <property type="entry name" value="EAL"/>
    <property type="match status" value="1"/>
</dbReference>
<feature type="domain" description="GGDEF" evidence="3">
    <location>
        <begin position="106"/>
        <end position="239"/>
    </location>
</feature>
<reference evidence="5" key="3">
    <citation type="submission" date="2016-11" db="EMBL/GenBank/DDBJ databases">
        <authorList>
            <person name="Varghese N."/>
            <person name="Submissions S."/>
        </authorList>
    </citation>
    <scope>NUCLEOTIDE SEQUENCE</scope>
    <source>
        <strain evidence="5">DSM 1682</strain>
    </source>
</reference>
<keyword evidence="1" id="KW-0472">Membrane</keyword>
<accession>A0A0X8VE17</accession>
<dbReference type="KEGG" id="cpro:CPRO_27330"/>
<dbReference type="SUPFAM" id="SSF141868">
    <property type="entry name" value="EAL domain-like"/>
    <property type="match status" value="1"/>
</dbReference>
<dbReference type="PANTHER" id="PTHR33121:SF79">
    <property type="entry name" value="CYCLIC DI-GMP PHOSPHODIESTERASE PDED-RELATED"/>
    <property type="match status" value="1"/>
</dbReference>
<dbReference type="SMART" id="SM00052">
    <property type="entry name" value="EAL"/>
    <property type="match status" value="1"/>
</dbReference>
<dbReference type="SMART" id="SM00267">
    <property type="entry name" value="GGDEF"/>
    <property type="match status" value="1"/>
</dbReference>
<protein>
    <submittedName>
        <fullName evidence="5">Diguanylate cyclase (GGDEF) domain-containing protein</fullName>
    </submittedName>
    <submittedName>
        <fullName evidence="4">Phytochrome-like protein cph2</fullName>
    </submittedName>
</protein>
<reference evidence="6" key="2">
    <citation type="submission" date="2016-01" db="EMBL/GenBank/DDBJ databases">
        <authorList>
            <person name="Poehlein A."/>
            <person name="Schlien K."/>
            <person name="Gottschalk G."/>
            <person name="Buckel W."/>
            <person name="Daniel R."/>
        </authorList>
    </citation>
    <scope>NUCLEOTIDE SEQUENCE [LARGE SCALE GENOMIC DNA]</scope>
    <source>
        <strain evidence="6">X2</strain>
    </source>
</reference>
<reference evidence="4 6" key="1">
    <citation type="journal article" date="2016" name="Genome Announc.">
        <title>Complete Genome Sequence of the Amino Acid-Fermenting Clostridium propionicum X2 (DSM 1682).</title>
        <authorList>
            <person name="Poehlein A."/>
            <person name="Schlien K."/>
            <person name="Chowdhury N.P."/>
            <person name="Gottschalk G."/>
            <person name="Buckel W."/>
            <person name="Daniel R."/>
        </authorList>
    </citation>
    <scope>NUCLEOTIDE SEQUENCE [LARGE SCALE GENOMIC DNA]</scope>
    <source>
        <strain evidence="4 6">X2</strain>
    </source>
</reference>
<dbReference type="Pfam" id="PF00990">
    <property type="entry name" value="GGDEF"/>
    <property type="match status" value="2"/>
</dbReference>
<feature type="domain" description="GGDEF" evidence="3">
    <location>
        <begin position="280"/>
        <end position="413"/>
    </location>
</feature>
<keyword evidence="6" id="KW-1185">Reference proteome</keyword>
<dbReference type="SUPFAM" id="SSF55073">
    <property type="entry name" value="Nucleotide cyclase"/>
    <property type="match status" value="2"/>
</dbReference>
<dbReference type="AlphaFoldDB" id="A0A0X8VE17"/>
<sequence>MNKKRIVILSYINAAIIVLIGAVELYILLENATLSRQNNILKWNSLSYRSHVAALILALTAIIIFFFQLGVNRMLKKNAYTDITGIMNKHACLEQMSILDCRDSTLHIGLAMFDLNNLKKVNDFYGHEKGDRLIQQFVILLRQSAEKKFFLGRFGGDEFIVIIQNCNVKLMEAFLERIRSATEALNKLADIQISYAQGYAISTRENYYLMDELLQEADKRMYENKRMIKSGNLLEIEQISKMLDLERVGLGERDSLTGMLTFDAFLATVEKVLRLYKEKTHLALVCTGMNHFRYINDLYGHKEGDNILKQFAYALGKEPFCLCSCRLYSDNFAFLADLSEYSEEEAEKVIQNWNTEFSQQLNSAYSGSRFVLKSGIYFIRNTNMSVEEMLTNADCARKSSFPPYHNIVVFSHEINQSIKKRWEIIHSFQSALENQEFHVYIQPKVLHADKKICSAEALIRWKNADGTFLSPDAFIPILEETGDIVEMDHYVYDKVFAYLHERKLAGKSYLPISVNVSRLHLYDLDLFWRKLHSLEEAYPIPPSLITFELTESAYIQEIDAAEKFVVGLHEKGYRVSLDDFGSGYSSLKALSPMIFDEIKFDRAFLKTDITKKEATLLLQLIKLVKSLNTAVVCEGVETAENVALLDQSQCDIFQGYFYHKPFPIEELESVYLSQQAAPSL</sequence>
<keyword evidence="1" id="KW-0812">Transmembrane</keyword>
<evidence type="ECO:0000259" key="2">
    <source>
        <dbReference type="PROSITE" id="PS50883"/>
    </source>
</evidence>
<dbReference type="InterPro" id="IPR001633">
    <property type="entry name" value="EAL_dom"/>
</dbReference>
<dbReference type="InterPro" id="IPR050706">
    <property type="entry name" value="Cyclic-di-GMP_PDE-like"/>
</dbReference>
<organism evidence="5 7">
    <name type="scientific">Anaerotignum propionicum DSM 1682</name>
    <dbReference type="NCBI Taxonomy" id="991789"/>
    <lineage>
        <taxon>Bacteria</taxon>
        <taxon>Bacillati</taxon>
        <taxon>Bacillota</taxon>
        <taxon>Clostridia</taxon>
        <taxon>Lachnospirales</taxon>
        <taxon>Anaerotignaceae</taxon>
        <taxon>Anaerotignum</taxon>
    </lineage>
</organism>